<dbReference type="GO" id="GO:0016747">
    <property type="term" value="F:acyltransferase activity, transferring groups other than amino-acyl groups"/>
    <property type="evidence" value="ECO:0007669"/>
    <property type="project" value="InterPro"/>
</dbReference>
<dbReference type="InterPro" id="IPR050832">
    <property type="entry name" value="Bact_Acetyltransf"/>
</dbReference>
<gene>
    <name evidence="4" type="ORF">HNO85_10460</name>
</gene>
<evidence type="ECO:0000313" key="4">
    <source>
        <dbReference type="EMBL" id="NUT81365.1"/>
    </source>
</evidence>
<dbReference type="EMBL" id="JABFMS010000013">
    <property type="protein sequence ID" value="NUT81365.1"/>
    <property type="molecule type" value="Genomic_DNA"/>
</dbReference>
<name>A0AAJ3KWF9_9PSED</name>
<feature type="domain" description="N-acetyltransferase" evidence="3">
    <location>
        <begin position="8"/>
        <end position="152"/>
    </location>
</feature>
<organism evidence="4 5">
    <name type="scientific">Pseudomonas brassicacearum</name>
    <dbReference type="NCBI Taxonomy" id="930166"/>
    <lineage>
        <taxon>Bacteria</taxon>
        <taxon>Pseudomonadati</taxon>
        <taxon>Pseudomonadota</taxon>
        <taxon>Gammaproteobacteria</taxon>
        <taxon>Pseudomonadales</taxon>
        <taxon>Pseudomonadaceae</taxon>
        <taxon>Pseudomonas</taxon>
    </lineage>
</organism>
<dbReference type="SUPFAM" id="SSF55729">
    <property type="entry name" value="Acyl-CoA N-acyltransferases (Nat)"/>
    <property type="match status" value="1"/>
</dbReference>
<evidence type="ECO:0000256" key="2">
    <source>
        <dbReference type="ARBA" id="ARBA00023315"/>
    </source>
</evidence>
<dbReference type="Pfam" id="PF00583">
    <property type="entry name" value="Acetyltransf_1"/>
    <property type="match status" value="1"/>
</dbReference>
<dbReference type="InterPro" id="IPR000182">
    <property type="entry name" value="GNAT_dom"/>
</dbReference>
<keyword evidence="2" id="KW-0012">Acyltransferase</keyword>
<protein>
    <submittedName>
        <fullName evidence="4">GNAT family N-acetyltransferase</fullName>
    </submittedName>
</protein>
<comment type="caution">
    <text evidence="4">The sequence shown here is derived from an EMBL/GenBank/DDBJ whole genome shotgun (WGS) entry which is preliminary data.</text>
</comment>
<proteinExistence type="predicted"/>
<accession>A0AAJ3KWF9</accession>
<dbReference type="InterPro" id="IPR016181">
    <property type="entry name" value="Acyl_CoA_acyltransferase"/>
</dbReference>
<dbReference type="CDD" id="cd04301">
    <property type="entry name" value="NAT_SF"/>
    <property type="match status" value="1"/>
</dbReference>
<evidence type="ECO:0000313" key="5">
    <source>
        <dbReference type="Proteomes" id="UP000562723"/>
    </source>
</evidence>
<evidence type="ECO:0000256" key="1">
    <source>
        <dbReference type="ARBA" id="ARBA00022679"/>
    </source>
</evidence>
<sequence>MIESTRQLTVRQLLELPSAILQLEAESVTEGFRFLTRLITDWRDGSNRFDQPGECFLGVFDNGQLIAVGGLSCDPYVAPSVGRLRRVYVTRTSRGLKVGRFLVEHLLEHAASRFQAVRLSTDTPEGAAFYLRCGFRPVEDDFATHVMSFSDAR</sequence>
<dbReference type="PROSITE" id="PS51186">
    <property type="entry name" value="GNAT"/>
    <property type="match status" value="1"/>
</dbReference>
<dbReference type="Proteomes" id="UP000562723">
    <property type="component" value="Unassembled WGS sequence"/>
</dbReference>
<reference evidence="4 5" key="1">
    <citation type="journal article" date="2020" name="Front. Plant Sci.">
        <title>Isolation of Rhizosphere Bacteria That Improve Quality and Water Stress Tolerance in Greenhouse Ornamentals.</title>
        <authorList>
            <person name="Nordstedt N.P."/>
            <person name="Jones M.L."/>
        </authorList>
    </citation>
    <scope>NUCLEOTIDE SEQUENCE [LARGE SCALE GENOMIC DNA]</scope>
    <source>
        <strain evidence="4 5">C2F7</strain>
    </source>
</reference>
<dbReference type="PANTHER" id="PTHR43877">
    <property type="entry name" value="AMINOALKYLPHOSPHONATE N-ACETYLTRANSFERASE-RELATED-RELATED"/>
    <property type="match status" value="1"/>
</dbReference>
<dbReference type="AlphaFoldDB" id="A0AAJ3KWF9"/>
<dbReference type="Gene3D" id="3.40.630.30">
    <property type="match status" value="1"/>
</dbReference>
<keyword evidence="1" id="KW-0808">Transferase</keyword>
<dbReference type="RefSeq" id="WP_153388353.1">
    <property type="nucleotide sequence ID" value="NZ_CP045701.2"/>
</dbReference>
<evidence type="ECO:0000259" key="3">
    <source>
        <dbReference type="PROSITE" id="PS51186"/>
    </source>
</evidence>